<dbReference type="PROSITE" id="PS51257">
    <property type="entry name" value="PROKAR_LIPOPROTEIN"/>
    <property type="match status" value="1"/>
</dbReference>
<comment type="subcellular location">
    <subcellularLocation>
        <location evidence="1">Cell membrane</location>
        <topology evidence="1">Multi-pass membrane protein</topology>
    </subcellularLocation>
</comment>
<evidence type="ECO:0000256" key="2">
    <source>
        <dbReference type="ARBA" id="ARBA00022475"/>
    </source>
</evidence>
<keyword evidence="3 6" id="KW-0812">Transmembrane</keyword>
<keyword evidence="10" id="KW-1185">Reference proteome</keyword>
<dbReference type="EMBL" id="CP119083">
    <property type="protein sequence ID" value="WEF31863.1"/>
    <property type="molecule type" value="Genomic_DNA"/>
</dbReference>
<dbReference type="PANTHER" id="PTHR30572:SF18">
    <property type="entry name" value="ABC-TYPE MACROLIDE FAMILY EXPORT SYSTEM PERMEASE COMPONENT 2"/>
    <property type="match status" value="1"/>
</dbReference>
<keyword evidence="4 6" id="KW-1133">Transmembrane helix</keyword>
<evidence type="ECO:0000256" key="6">
    <source>
        <dbReference type="SAM" id="Phobius"/>
    </source>
</evidence>
<dbReference type="Pfam" id="PF02687">
    <property type="entry name" value="FtsX"/>
    <property type="match status" value="2"/>
</dbReference>
<proteinExistence type="predicted"/>
<reference evidence="9 10" key="1">
    <citation type="submission" date="2023-02" db="EMBL/GenBank/DDBJ databases">
        <title>Gemone sequence of Telluria chitinolytica ACM 3522T.</title>
        <authorList>
            <person name="Frediansyah A."/>
            <person name="Miess H."/>
            <person name="Gross H."/>
        </authorList>
    </citation>
    <scope>NUCLEOTIDE SEQUENCE [LARGE SCALE GENOMIC DNA]</scope>
    <source>
        <strain evidence="9 10">ACM 3522</strain>
    </source>
</reference>
<keyword evidence="2" id="KW-1003">Cell membrane</keyword>
<evidence type="ECO:0000256" key="4">
    <source>
        <dbReference type="ARBA" id="ARBA00022989"/>
    </source>
</evidence>
<dbReference type="PANTHER" id="PTHR30572">
    <property type="entry name" value="MEMBRANE COMPONENT OF TRANSPORTER-RELATED"/>
    <property type="match status" value="1"/>
</dbReference>
<feature type="transmembrane region" description="Helical" evidence="6">
    <location>
        <begin position="760"/>
        <end position="779"/>
    </location>
</feature>
<dbReference type="RefSeq" id="WP_277414632.1">
    <property type="nucleotide sequence ID" value="NZ_CP119083.1"/>
</dbReference>
<accession>A0ABY8B9V5</accession>
<keyword evidence="5 6" id="KW-0472">Membrane</keyword>
<name>A0ABY8B9V5_9BURK</name>
<feature type="transmembrane region" description="Helical" evidence="6">
    <location>
        <begin position="343"/>
        <end position="366"/>
    </location>
</feature>
<feature type="transmembrane region" description="Helical" evidence="6">
    <location>
        <begin position="430"/>
        <end position="455"/>
    </location>
</feature>
<feature type="domain" description="ABC3 transporter permease C-terminal" evidence="7">
    <location>
        <begin position="679"/>
        <end position="787"/>
    </location>
</feature>
<evidence type="ECO:0000313" key="9">
    <source>
        <dbReference type="EMBL" id="WEF31863.1"/>
    </source>
</evidence>
<evidence type="ECO:0000313" key="10">
    <source>
        <dbReference type="Proteomes" id="UP001216510"/>
    </source>
</evidence>
<gene>
    <name evidence="9" type="ORF">PX653_20865</name>
</gene>
<evidence type="ECO:0000259" key="8">
    <source>
        <dbReference type="Pfam" id="PF12704"/>
    </source>
</evidence>
<feature type="transmembrane region" description="Helical" evidence="6">
    <location>
        <begin position="719"/>
        <end position="740"/>
    </location>
</feature>
<feature type="transmembrane region" description="Helical" evidence="6">
    <location>
        <begin position="293"/>
        <end position="314"/>
    </location>
</feature>
<protein>
    <submittedName>
        <fullName evidence="9">ABC transporter permease</fullName>
    </submittedName>
</protein>
<sequence>MMRVADFRIGWRLLLREPGFSCMTIAGLAVACAACFLLLGFVRYSFSYDAHVPDAARVYLVKQRINFFPRPEWDTRTMLPLRQVALDSGLVEQASIAVALRQPLRTGTTLHDVELLAVDPAFATIFGVQPLAGDLAAALTRPDGIAVTRATAARLFGHAAQAVGNTVRSGDETLRVLAVLPDPPANSTRGWEALTGPLSRARSATERTLMPDWTRGSVYLRLKAGADPRQLERQLQQAVDDSPFTQRFRARAIGKSIAGTAVDERLVALPDIYFDADLAAGRAGDSYGKRSTVLGLAAVALLILALAVVNYINLATVRALRRQRETGLRKLLGAHTGRVATQFLAESVLVTVLAAVLGMILAWLMLPTFASLVDRELTGFFHPLRITLALLLAVATGLCAGAWPAWLAMHVRPAAALAGRDNSETVGGLWLRRVLTVLQFATAMALAGITLAVGWQTRYASGADPGFDPAPLLVLDLPDNPAPPEQKVRDFTAAVRRLPALEAAALSAEAIGRDGVKTVQGFTTRDGRDLRIETKAVSPEYFGTYALRPQFGRLFDASDRPDGDAIVINAAAATMLGYDSPQAAVGQVPFTTGGTVIGIAPPLRHQTLRQKTEPFIYVLRPVYGVLTVRTALPADSVTRAIEPLWRQYFPDRAMTLQPAAQFFSENYEQDRRLTRILGFASLVAIALAAFGIYVLAAYSVQRNTRQIVLRKLHGASRAAIGRLLGREFGLLLACGAVLGLPPAAAAIEHYLAGFVERAPLGAWPLLGATALAALVALAATARHAWAAMGLAPAQALRE</sequence>
<dbReference type="Proteomes" id="UP001216510">
    <property type="component" value="Chromosome"/>
</dbReference>
<dbReference type="InterPro" id="IPR050250">
    <property type="entry name" value="Macrolide_Exporter_MacB"/>
</dbReference>
<feature type="domain" description="MacB-like periplasmic core" evidence="8">
    <location>
        <begin position="21"/>
        <end position="237"/>
    </location>
</feature>
<dbReference type="Pfam" id="PF12704">
    <property type="entry name" value="MacB_PCD"/>
    <property type="match status" value="1"/>
</dbReference>
<feature type="transmembrane region" description="Helical" evidence="6">
    <location>
        <begin position="676"/>
        <end position="698"/>
    </location>
</feature>
<evidence type="ECO:0000256" key="5">
    <source>
        <dbReference type="ARBA" id="ARBA00023136"/>
    </source>
</evidence>
<feature type="domain" description="ABC3 transporter permease C-terminal" evidence="7">
    <location>
        <begin position="298"/>
        <end position="411"/>
    </location>
</feature>
<dbReference type="InterPro" id="IPR025857">
    <property type="entry name" value="MacB_PCD"/>
</dbReference>
<evidence type="ECO:0000259" key="7">
    <source>
        <dbReference type="Pfam" id="PF02687"/>
    </source>
</evidence>
<feature type="transmembrane region" description="Helical" evidence="6">
    <location>
        <begin position="386"/>
        <end position="409"/>
    </location>
</feature>
<organism evidence="9 10">
    <name type="scientific">Pseudoduganella chitinolytica</name>
    <dbReference type="NCBI Taxonomy" id="34070"/>
    <lineage>
        <taxon>Bacteria</taxon>
        <taxon>Pseudomonadati</taxon>
        <taxon>Pseudomonadota</taxon>
        <taxon>Betaproteobacteria</taxon>
        <taxon>Burkholderiales</taxon>
        <taxon>Oxalobacteraceae</taxon>
        <taxon>Telluria group</taxon>
        <taxon>Pseudoduganella</taxon>
    </lineage>
</organism>
<feature type="transmembrane region" description="Helical" evidence="6">
    <location>
        <begin position="20"/>
        <end position="42"/>
    </location>
</feature>
<evidence type="ECO:0000256" key="1">
    <source>
        <dbReference type="ARBA" id="ARBA00004651"/>
    </source>
</evidence>
<evidence type="ECO:0000256" key="3">
    <source>
        <dbReference type="ARBA" id="ARBA00022692"/>
    </source>
</evidence>
<dbReference type="InterPro" id="IPR003838">
    <property type="entry name" value="ABC3_permease_C"/>
</dbReference>